<dbReference type="AlphaFoldDB" id="I4APX4"/>
<dbReference type="InterPro" id="IPR010917">
    <property type="entry name" value="TonB_rcpt_CS"/>
</dbReference>
<comment type="subcellular location">
    <subcellularLocation>
        <location evidence="1 12">Cell outer membrane</location>
        <topology evidence="1 12">Multi-pass membrane protein</topology>
    </subcellularLocation>
</comment>
<organism evidence="17 18">
    <name type="scientific">Bernardetia litoralis (strain ATCC 23117 / DSM 6794 / NBRC 15988 / NCIMB 1366 / Fx l1 / Sio-4)</name>
    <name type="common">Flexibacter litoralis</name>
    <dbReference type="NCBI Taxonomy" id="880071"/>
    <lineage>
        <taxon>Bacteria</taxon>
        <taxon>Pseudomonadati</taxon>
        <taxon>Bacteroidota</taxon>
        <taxon>Cytophagia</taxon>
        <taxon>Cytophagales</taxon>
        <taxon>Bernardetiaceae</taxon>
        <taxon>Bernardetia</taxon>
    </lineage>
</organism>
<keyword evidence="18" id="KW-1185">Reference proteome</keyword>
<dbReference type="Gene3D" id="2.170.130.10">
    <property type="entry name" value="TonB-dependent receptor, plug domain"/>
    <property type="match status" value="1"/>
</dbReference>
<keyword evidence="3 12" id="KW-1134">Transmembrane beta strand</keyword>
<evidence type="ECO:0000313" key="17">
    <source>
        <dbReference type="EMBL" id="AFM06009.1"/>
    </source>
</evidence>
<keyword evidence="5 12" id="KW-0812">Transmembrane</keyword>
<dbReference type="Gene3D" id="2.40.170.20">
    <property type="entry name" value="TonB-dependent receptor, beta-barrel domain"/>
    <property type="match status" value="1"/>
</dbReference>
<keyword evidence="9 13" id="KW-0798">TonB box</keyword>
<dbReference type="Proteomes" id="UP000006054">
    <property type="component" value="Chromosome"/>
</dbReference>
<keyword evidence="11 12" id="KW-0998">Cell outer membrane</keyword>
<name>I4APX4_BERLS</name>
<reference evidence="18" key="1">
    <citation type="submission" date="2012-06" db="EMBL/GenBank/DDBJ databases">
        <title>The complete genome of Flexibacter litoralis DSM 6794.</title>
        <authorList>
            <person name="Lucas S."/>
            <person name="Copeland A."/>
            <person name="Lapidus A."/>
            <person name="Glavina del Rio T."/>
            <person name="Dalin E."/>
            <person name="Tice H."/>
            <person name="Bruce D."/>
            <person name="Goodwin L."/>
            <person name="Pitluck S."/>
            <person name="Peters L."/>
            <person name="Ovchinnikova G."/>
            <person name="Lu M."/>
            <person name="Kyrpides N."/>
            <person name="Mavromatis K."/>
            <person name="Ivanova N."/>
            <person name="Brettin T."/>
            <person name="Detter J.C."/>
            <person name="Han C."/>
            <person name="Larimer F."/>
            <person name="Land M."/>
            <person name="Hauser L."/>
            <person name="Markowitz V."/>
            <person name="Cheng J.-F."/>
            <person name="Hugenholtz P."/>
            <person name="Woyke T."/>
            <person name="Wu D."/>
            <person name="Spring S."/>
            <person name="Lang E."/>
            <person name="Kopitz M."/>
            <person name="Brambilla E."/>
            <person name="Klenk H.-P."/>
            <person name="Eisen J.A."/>
        </authorList>
    </citation>
    <scope>NUCLEOTIDE SEQUENCE [LARGE SCALE GENOMIC DNA]</scope>
    <source>
        <strain evidence="18">ATCC 23117 / DSM 6794 / NBRC 15988 / NCIMB 1366 / Sio-4</strain>
    </source>
</reference>
<keyword evidence="4" id="KW-0410">Iron transport</keyword>
<feature type="domain" description="TonB-dependent receptor-like beta-barrel" evidence="15">
    <location>
        <begin position="328"/>
        <end position="770"/>
    </location>
</feature>
<dbReference type="InterPro" id="IPR037066">
    <property type="entry name" value="Plug_dom_sf"/>
</dbReference>
<evidence type="ECO:0000256" key="3">
    <source>
        <dbReference type="ARBA" id="ARBA00022452"/>
    </source>
</evidence>
<gene>
    <name evidence="17" type="ordered locus">Fleli_3696</name>
</gene>
<keyword evidence="7" id="KW-0408">Iron</keyword>
<dbReference type="OrthoDB" id="9761152at2"/>
<dbReference type="PATRIC" id="fig|880071.3.peg.3701"/>
<keyword evidence="17" id="KW-0675">Receptor</keyword>
<evidence type="ECO:0000256" key="8">
    <source>
        <dbReference type="ARBA" id="ARBA00023065"/>
    </source>
</evidence>
<dbReference type="InterPro" id="IPR036942">
    <property type="entry name" value="Beta-barrel_TonB_sf"/>
</dbReference>
<dbReference type="PROSITE" id="PS52016">
    <property type="entry name" value="TONB_DEPENDENT_REC_3"/>
    <property type="match status" value="1"/>
</dbReference>
<dbReference type="InterPro" id="IPR012910">
    <property type="entry name" value="Plug_dom"/>
</dbReference>
<dbReference type="Pfam" id="PF13620">
    <property type="entry name" value="CarboxypepD_reg"/>
    <property type="match status" value="1"/>
</dbReference>
<dbReference type="PROSITE" id="PS01156">
    <property type="entry name" value="TONB_DEPENDENT_REC_2"/>
    <property type="match status" value="1"/>
</dbReference>
<evidence type="ECO:0000256" key="6">
    <source>
        <dbReference type="ARBA" id="ARBA00022729"/>
    </source>
</evidence>
<dbReference type="HOGENOM" id="CLU_378515_0_0_10"/>
<dbReference type="PANTHER" id="PTHR32552:SF68">
    <property type="entry name" value="FERRICHROME OUTER MEMBRANE TRANSPORTER_PHAGE RECEPTOR"/>
    <property type="match status" value="1"/>
</dbReference>
<dbReference type="PANTHER" id="PTHR32552">
    <property type="entry name" value="FERRICHROME IRON RECEPTOR-RELATED"/>
    <property type="match status" value="1"/>
</dbReference>
<feature type="domain" description="TonB-dependent receptor plug" evidence="16">
    <location>
        <begin position="129"/>
        <end position="237"/>
    </location>
</feature>
<dbReference type="InterPro" id="IPR039426">
    <property type="entry name" value="TonB-dep_rcpt-like"/>
</dbReference>
<dbReference type="Pfam" id="PF07715">
    <property type="entry name" value="Plug"/>
    <property type="match status" value="1"/>
</dbReference>
<keyword evidence="2 12" id="KW-0813">Transport</keyword>
<dbReference type="GO" id="GO:0009279">
    <property type="term" value="C:cell outer membrane"/>
    <property type="evidence" value="ECO:0007669"/>
    <property type="project" value="UniProtKB-SubCell"/>
</dbReference>
<sequence length="812" mass="91450" precursor="true">MKNLSLSLYLVFAFSLLFSFSFSTFSFAQNTDTYSISGTVKDTKGENLIGATVLLNFNNGSFSKGTITNLNGEFSISNLSSQVGEYTLKVSYIGYQTTEKAIDLSANTVLDIVLPSGKTLSEIVIKSYREYPVTLTELNEKEIEKRNLGQDLPILLQYTPSVVSTSDAGAGVGYTGMRIRGSDATRTNVTVNGIPMNDAESQGTFWVNMPDFASSASSVQIQRGVGTSVNGAGAFGASVNIATQEPQDEAGAEISNSFGSFNTFRHNVQFHTGLLKDRIKFSGRLSKITSDGFIDEAFSDLKSYFVSGVYQNKVGTSIKLNMFGGREQTFQAWNGVPQEILDEGNRTYNELAGYDNEIDNYGQDHYQFIFDQKINQNLTANIALHYTRGKGYFEQFKSDEDFSDYGLEEIVFNDSVTINTTDLIRRRWLDNHFYGTVFNLNYESSQTKGNESTLTAIIGGGYNIYEGGHYGEIIWAQYASNSSIRQKYYDNDATKKDFNVFAKVNYQVVENLFAFADLQIRSIDYDFLGFDNDLSNIEQNASLSFFNPKFGLTYKLDNHRFYGSWARANREPNRDDFTESTPTTRPDAERLDNIELGWNGRFEKLTLSANYYLMSYTDQLILTGQVNDVGSYTRQNVDKSSRTGVEIVANYDFSKKFSWSANATFSQNKIKAFSEYLDDYDNGGQVEINYGETDIAFSPSIIAANTFSFHPVDGFSINLLSKYVSEQFLDNTSTDTRKLDAYFVNDLQLVYNFSYKYFKNIEVNLLVNNILSEEYESNGYTYGYIYGGETTRQNYFYPQAGRNFLVGLKLNF</sequence>
<evidence type="ECO:0000256" key="10">
    <source>
        <dbReference type="ARBA" id="ARBA00023136"/>
    </source>
</evidence>
<evidence type="ECO:0000256" key="2">
    <source>
        <dbReference type="ARBA" id="ARBA00022448"/>
    </source>
</evidence>
<keyword evidence="6 14" id="KW-0732">Signal</keyword>
<dbReference type="Pfam" id="PF00593">
    <property type="entry name" value="TonB_dep_Rec_b-barrel"/>
    <property type="match status" value="1"/>
</dbReference>
<evidence type="ECO:0000256" key="13">
    <source>
        <dbReference type="RuleBase" id="RU003357"/>
    </source>
</evidence>
<dbReference type="GO" id="GO:0015344">
    <property type="term" value="F:siderophore uptake transmembrane transporter activity"/>
    <property type="evidence" value="ECO:0007669"/>
    <property type="project" value="TreeGrafter"/>
</dbReference>
<feature type="signal peptide" evidence="14">
    <location>
        <begin position="1"/>
        <end position="28"/>
    </location>
</feature>
<dbReference type="InterPro" id="IPR008969">
    <property type="entry name" value="CarboxyPept-like_regulatory"/>
</dbReference>
<proteinExistence type="inferred from homology"/>
<evidence type="ECO:0000256" key="7">
    <source>
        <dbReference type="ARBA" id="ARBA00023004"/>
    </source>
</evidence>
<evidence type="ECO:0000256" key="11">
    <source>
        <dbReference type="ARBA" id="ARBA00023237"/>
    </source>
</evidence>
<dbReference type="SUPFAM" id="SSF49464">
    <property type="entry name" value="Carboxypeptidase regulatory domain-like"/>
    <property type="match status" value="1"/>
</dbReference>
<dbReference type="eggNOG" id="COG4774">
    <property type="taxonomic scope" value="Bacteria"/>
</dbReference>
<dbReference type="SUPFAM" id="SSF56935">
    <property type="entry name" value="Porins"/>
    <property type="match status" value="1"/>
</dbReference>
<evidence type="ECO:0000259" key="16">
    <source>
        <dbReference type="Pfam" id="PF07715"/>
    </source>
</evidence>
<feature type="chain" id="PRO_5003686445" evidence="14">
    <location>
        <begin position="29"/>
        <end position="812"/>
    </location>
</feature>
<evidence type="ECO:0000256" key="4">
    <source>
        <dbReference type="ARBA" id="ARBA00022496"/>
    </source>
</evidence>
<comment type="similarity">
    <text evidence="12 13">Belongs to the TonB-dependent receptor family.</text>
</comment>
<keyword evidence="8" id="KW-0406">Ion transport</keyword>
<dbReference type="RefSeq" id="WP_014799433.1">
    <property type="nucleotide sequence ID" value="NC_018018.1"/>
</dbReference>
<protein>
    <submittedName>
        <fullName evidence="17">Outer membrane receptor protein</fullName>
    </submittedName>
</protein>
<evidence type="ECO:0000256" key="5">
    <source>
        <dbReference type="ARBA" id="ARBA00022692"/>
    </source>
</evidence>
<dbReference type="STRING" id="880071.Fleli_3696"/>
<evidence type="ECO:0000256" key="14">
    <source>
        <dbReference type="SAM" id="SignalP"/>
    </source>
</evidence>
<dbReference type="EMBL" id="CP003345">
    <property type="protein sequence ID" value="AFM06009.1"/>
    <property type="molecule type" value="Genomic_DNA"/>
</dbReference>
<dbReference type="Gene3D" id="2.60.40.1120">
    <property type="entry name" value="Carboxypeptidase-like, regulatory domain"/>
    <property type="match status" value="1"/>
</dbReference>
<dbReference type="InterPro" id="IPR000531">
    <property type="entry name" value="Beta-barrel_TonB"/>
</dbReference>
<evidence type="ECO:0000256" key="1">
    <source>
        <dbReference type="ARBA" id="ARBA00004571"/>
    </source>
</evidence>
<evidence type="ECO:0000259" key="15">
    <source>
        <dbReference type="Pfam" id="PF00593"/>
    </source>
</evidence>
<dbReference type="KEGG" id="fli:Fleli_3696"/>
<accession>I4APX4</accession>
<evidence type="ECO:0000256" key="12">
    <source>
        <dbReference type="PROSITE-ProRule" id="PRU01360"/>
    </source>
</evidence>
<evidence type="ECO:0000256" key="9">
    <source>
        <dbReference type="ARBA" id="ARBA00023077"/>
    </source>
</evidence>
<keyword evidence="10 12" id="KW-0472">Membrane</keyword>
<evidence type="ECO:0000313" key="18">
    <source>
        <dbReference type="Proteomes" id="UP000006054"/>
    </source>
</evidence>